<dbReference type="Pfam" id="PF21645">
    <property type="entry name" value="FakA-like_M"/>
    <property type="match status" value="1"/>
</dbReference>
<dbReference type="InterPro" id="IPR004007">
    <property type="entry name" value="DhaL_dom"/>
</dbReference>
<dbReference type="AlphaFoldDB" id="A0A9J6ZGY1"/>
<name>A0A9J6ZGY1_9BACL</name>
<sequence length="608" mass="68392">MELINHRTFYHMILTGAHQIISKEKELNKINVFPVADGDTGSNLAYLMKMIVRETKWIEPSTEMLNKMKTACLRGSRGNSGMIFSQFIISMCDFLSKHNEIKTEQFIEMCEYSVARSYYSVNEPQEGTVLTVMKDWINVMKDNSSQSTGILDVMQDSFSEVCVSLENTKNQLPVLQQHNVVDAGAKGFVHFLQGLIDSMKTGTHLNITKDDVTTELSSLENLTMYSMVVDNHTFSDTDTIVNRYCSEFLFDVTTNLTEIRQQLSSLGDSFIVVGDQNQGKVHIHTNTPERVAEVINENGSIIYQKVEDMQRQHETLYQRKSSIAIVVDSACDIPQDLLDKYQIHMLPLHLQLGNSTYLDKVTLKPETFYNKLEKVTEQPKTSQPTQESITNLYTQLLNNYDHIISIHLSKELSGTYEACRSAAEQIDSTRVHVVNSRTLSGAYGLLVQKTAQSIDQGHSIDEIKASLSTWIPTSEILVSVPTLKHMIRGGRVSPLQGKIARWLDMKPIVSIDREGKSLLYGKTFFKRSSLEKLLQFTQKINAMNKIESYAILHADSIQDSSLCEREMIRITGQKPKYVTSVSAVIGLNAGKGAVSVAMLLSDANQRGN</sequence>
<dbReference type="Proteomes" id="UP001056756">
    <property type="component" value="Chromosome"/>
</dbReference>
<dbReference type="Gene3D" id="3.40.50.10170">
    <property type="match status" value="1"/>
</dbReference>
<dbReference type="SUPFAM" id="SSF82549">
    <property type="entry name" value="DAK1/DegV-like"/>
    <property type="match status" value="1"/>
</dbReference>
<feature type="domain" description="DhaL" evidence="2">
    <location>
        <begin position="7"/>
        <end position="197"/>
    </location>
</feature>
<dbReference type="Gene3D" id="1.25.40.340">
    <property type="match status" value="1"/>
</dbReference>
<dbReference type="EMBL" id="CP097899">
    <property type="protein sequence ID" value="URN95397.1"/>
    <property type="molecule type" value="Genomic_DNA"/>
</dbReference>
<dbReference type="PROSITE" id="PS51480">
    <property type="entry name" value="DHAL"/>
    <property type="match status" value="1"/>
</dbReference>
<dbReference type="SMART" id="SM01121">
    <property type="entry name" value="Dak1_2"/>
    <property type="match status" value="1"/>
</dbReference>
<dbReference type="GO" id="GO:0006071">
    <property type="term" value="P:glycerol metabolic process"/>
    <property type="evidence" value="ECO:0007669"/>
    <property type="project" value="InterPro"/>
</dbReference>
<dbReference type="NCBIfam" id="TIGR00762">
    <property type="entry name" value="DegV"/>
    <property type="match status" value="1"/>
</dbReference>
<accession>A0A9J6ZGY1</accession>
<dbReference type="InterPro" id="IPR033470">
    <property type="entry name" value="FakA-like_C"/>
</dbReference>
<dbReference type="SUPFAM" id="SSF101473">
    <property type="entry name" value="DhaL-like"/>
    <property type="match status" value="1"/>
</dbReference>
<dbReference type="InterPro" id="IPR043168">
    <property type="entry name" value="DegV_C"/>
</dbReference>
<dbReference type="GO" id="GO:0004371">
    <property type="term" value="F:glycerone kinase activity"/>
    <property type="evidence" value="ECO:0007669"/>
    <property type="project" value="InterPro"/>
</dbReference>
<dbReference type="Gene3D" id="3.30.1180.10">
    <property type="match status" value="1"/>
</dbReference>
<dbReference type="SMART" id="SM01120">
    <property type="entry name" value="Dak2"/>
    <property type="match status" value="1"/>
</dbReference>
<dbReference type="InterPro" id="IPR048394">
    <property type="entry name" value="FakA-like_M"/>
</dbReference>
<keyword evidence="1" id="KW-0446">Lipid-binding</keyword>
<dbReference type="GO" id="GO:0008289">
    <property type="term" value="F:lipid binding"/>
    <property type="evidence" value="ECO:0007669"/>
    <property type="project" value="UniProtKB-KW"/>
</dbReference>
<organism evidence="3 4">
    <name type="scientific">Candidatus Pristimantibacillus lignocellulolyticus</name>
    <dbReference type="NCBI Taxonomy" id="2994561"/>
    <lineage>
        <taxon>Bacteria</taxon>
        <taxon>Bacillati</taxon>
        <taxon>Bacillota</taxon>
        <taxon>Bacilli</taxon>
        <taxon>Bacillales</taxon>
        <taxon>Paenibacillaceae</taxon>
        <taxon>Candidatus Pristimantibacillus</taxon>
    </lineage>
</organism>
<dbReference type="InterPro" id="IPR036117">
    <property type="entry name" value="DhaL_dom_sf"/>
</dbReference>
<protein>
    <submittedName>
        <fullName evidence="3">DegV family EDD domain-containing protein</fullName>
    </submittedName>
</protein>
<gene>
    <name evidence="3" type="ORF">NAG76_03805</name>
</gene>
<dbReference type="PANTHER" id="PTHR33434:SF2">
    <property type="entry name" value="FATTY ACID-BINDING PROTEIN TM_1468"/>
    <property type="match status" value="1"/>
</dbReference>
<reference evidence="3" key="1">
    <citation type="submission" date="2022-05" db="EMBL/GenBank/DDBJ databases">
        <title>Novel bacterial taxa in a minimal lignocellulolytic consortium and its capacity to transform plastics disclosed by genome-resolved metagenomics.</title>
        <authorList>
            <person name="Rodriguez C.A.D."/>
            <person name="Diaz-Garcia L."/>
            <person name="Herrera K."/>
            <person name="Tarazona N.A."/>
            <person name="Sproer C."/>
            <person name="Overmann J."/>
            <person name="Jimenez D.J."/>
        </authorList>
    </citation>
    <scope>NUCLEOTIDE SEQUENCE</scope>
    <source>
        <strain evidence="3">MAG5</strain>
    </source>
</reference>
<dbReference type="PROSITE" id="PS51482">
    <property type="entry name" value="DEGV"/>
    <property type="match status" value="1"/>
</dbReference>
<dbReference type="Pfam" id="PF02645">
    <property type="entry name" value="DegV"/>
    <property type="match status" value="1"/>
</dbReference>
<dbReference type="PANTHER" id="PTHR33434">
    <property type="entry name" value="DEGV DOMAIN-CONTAINING PROTEIN DR_1986-RELATED"/>
    <property type="match status" value="1"/>
</dbReference>
<dbReference type="Pfam" id="PF02734">
    <property type="entry name" value="Dak2"/>
    <property type="match status" value="1"/>
</dbReference>
<proteinExistence type="predicted"/>
<evidence type="ECO:0000256" key="1">
    <source>
        <dbReference type="ARBA" id="ARBA00023121"/>
    </source>
</evidence>
<evidence type="ECO:0000259" key="2">
    <source>
        <dbReference type="PROSITE" id="PS51480"/>
    </source>
</evidence>
<evidence type="ECO:0000313" key="4">
    <source>
        <dbReference type="Proteomes" id="UP001056756"/>
    </source>
</evidence>
<evidence type="ECO:0000313" key="3">
    <source>
        <dbReference type="EMBL" id="URN95397.1"/>
    </source>
</evidence>
<dbReference type="InterPro" id="IPR003797">
    <property type="entry name" value="DegV"/>
</dbReference>
<dbReference type="KEGG" id="plig:NAG76_03805"/>
<dbReference type="InterPro" id="IPR050270">
    <property type="entry name" value="DegV_domain_contain"/>
</dbReference>